<comment type="caution">
    <text evidence="9">The sequence shown here is derived from an EMBL/GenBank/DDBJ whole genome shotgun (WGS) entry which is preliminary data.</text>
</comment>
<feature type="compositionally biased region" description="Low complexity" evidence="8">
    <location>
        <begin position="32"/>
        <end position="43"/>
    </location>
</feature>
<keyword evidence="3" id="KW-0547">Nucleotide-binding</keyword>
<evidence type="ECO:0000256" key="4">
    <source>
        <dbReference type="ARBA" id="ARBA00022763"/>
    </source>
</evidence>
<dbReference type="PANTHER" id="PTHR12172:SF0">
    <property type="entry name" value="CELL CYCLE CHECKPOINT PROTEIN RAD17"/>
    <property type="match status" value="1"/>
</dbReference>
<comment type="subcellular location">
    <subcellularLocation>
        <location evidence="1">Nucleus</location>
    </subcellularLocation>
</comment>
<dbReference type="SUPFAM" id="SSF52540">
    <property type="entry name" value="P-loop containing nucleoside triphosphate hydrolases"/>
    <property type="match status" value="1"/>
</dbReference>
<sequence>MAPKSKPTSASQSKAKPSSSRPRTVRLGSEGPAASSSTPNSNSLKMTRLDPLTAFSQLSSQNGTNRKSSSPGLSSLSQSQNLNSKGKRKAKEATGVSMHPKIVTAETDDTLWVDKYEPTTEAQLAVHVRKVEDVRRWLSEAFDGGPSGKLIKYRRILALTGPAGTGKTATIRVLAKEMGFEILEWRNTIAEVPSLDFTVSDRNEPSYQSIYEDFRPRSGLSFDSDYEGLFTKFEAFLTRASTCQSIFDHPAANSNSIPSSSTQTQTSKPQQQQHRRIILLEDLPNILHPPTQTKFHDALTALVSAPPSSPPVPLVIIVSDAGMRGEMGDDGERGAGAGTEIGTGSWRGSRDKVMDVRSVLPRSLVGGPYVTEIGFNPIAPTLLRKALQNILDIHFFSNNSFNPNSSPPSKELLDIIVDSSNGDIRSAIMALQFACITDSSATQKQKGKKKGGKNGGAPASVLMEAITRREQSLVLFHLLGKVLYNKRKDDPASTSATSKDIKKEREADALLPELPPLPEHLKHHERRASRVDVNALYADSPIDTSFIADWLSYIDSSGGEKWYHTNPHQFHLLTLGTLHSLPSPVPRRGQKYYKPEFFAFLNKEKEAWEGVRTTRDWVVERSQDQETAGWRAGAYSKSEVILELGGVLKAQDISHSLPAAVRPPPIHRLFSRMEFIRSSAAFGKSSTSTFTSNAKQLDEKERGDAADLGVGQGFEEEAGRDLDVFSPDVGKDREKDKGGWLEGDDIESFDF</sequence>
<dbReference type="GO" id="GO:0005524">
    <property type="term" value="F:ATP binding"/>
    <property type="evidence" value="ECO:0007669"/>
    <property type="project" value="UniProtKB-KW"/>
</dbReference>
<feature type="compositionally biased region" description="Basic and acidic residues" evidence="8">
    <location>
        <begin position="499"/>
        <end position="508"/>
    </location>
</feature>
<name>A0A9P5NXZ8_GYMJU</name>
<feature type="compositionally biased region" description="Low complexity" evidence="8">
    <location>
        <begin position="1"/>
        <end position="20"/>
    </location>
</feature>
<dbReference type="Pfam" id="PF03215">
    <property type="entry name" value="Rad17"/>
    <property type="match status" value="1"/>
</dbReference>
<feature type="region of interest" description="Disordered" evidence="8">
    <location>
        <begin position="327"/>
        <end position="348"/>
    </location>
</feature>
<dbReference type="InterPro" id="IPR004582">
    <property type="entry name" value="Checkpoint_prot_Rad17_Rad24"/>
</dbReference>
<evidence type="ECO:0000256" key="7">
    <source>
        <dbReference type="ARBA" id="ARBA00023306"/>
    </source>
</evidence>
<feature type="compositionally biased region" description="Low complexity" evidence="8">
    <location>
        <begin position="253"/>
        <end position="272"/>
    </location>
</feature>
<feature type="region of interest" description="Disordered" evidence="8">
    <location>
        <begin position="1"/>
        <end position="101"/>
    </location>
</feature>
<evidence type="ECO:0000256" key="3">
    <source>
        <dbReference type="ARBA" id="ARBA00022741"/>
    </source>
</evidence>
<dbReference type="GO" id="GO:0033314">
    <property type="term" value="P:mitotic DNA replication checkpoint signaling"/>
    <property type="evidence" value="ECO:0007669"/>
    <property type="project" value="TreeGrafter"/>
</dbReference>
<feature type="compositionally biased region" description="Polar residues" evidence="8">
    <location>
        <begin position="685"/>
        <end position="695"/>
    </location>
</feature>
<keyword evidence="4" id="KW-0227">DNA damage</keyword>
<keyword evidence="5" id="KW-0067">ATP-binding</keyword>
<evidence type="ECO:0000256" key="8">
    <source>
        <dbReference type="SAM" id="MobiDB-lite"/>
    </source>
</evidence>
<protein>
    <submittedName>
        <fullName evidence="9">Rad17 cell cycle checkpoint protein-domain-containing protein</fullName>
    </submittedName>
</protein>
<evidence type="ECO:0000256" key="5">
    <source>
        <dbReference type="ARBA" id="ARBA00022840"/>
    </source>
</evidence>
<keyword evidence="10" id="KW-1185">Reference proteome</keyword>
<keyword evidence="6" id="KW-0539">Nucleus</keyword>
<keyword evidence="7" id="KW-0131">Cell cycle</keyword>
<dbReference type="EMBL" id="JADNYJ010000012">
    <property type="protein sequence ID" value="KAF8908184.1"/>
    <property type="molecule type" value="Genomic_DNA"/>
</dbReference>
<feature type="region of interest" description="Disordered" evidence="8">
    <location>
        <begin position="249"/>
        <end position="273"/>
    </location>
</feature>
<feature type="compositionally biased region" description="Low complexity" evidence="8">
    <location>
        <begin position="67"/>
        <end position="84"/>
    </location>
</feature>
<dbReference type="AlphaFoldDB" id="A0A9P5NXZ8"/>
<proteinExistence type="inferred from homology"/>
<dbReference type="GO" id="GO:0000077">
    <property type="term" value="P:DNA damage checkpoint signaling"/>
    <property type="evidence" value="ECO:0007669"/>
    <property type="project" value="TreeGrafter"/>
</dbReference>
<reference evidence="9" key="1">
    <citation type="submission" date="2020-11" db="EMBL/GenBank/DDBJ databases">
        <authorList>
            <consortium name="DOE Joint Genome Institute"/>
            <person name="Ahrendt S."/>
            <person name="Riley R."/>
            <person name="Andreopoulos W."/>
            <person name="LaButti K."/>
            <person name="Pangilinan J."/>
            <person name="Ruiz-duenas F.J."/>
            <person name="Barrasa J.M."/>
            <person name="Sanchez-Garcia M."/>
            <person name="Camarero S."/>
            <person name="Miyauchi S."/>
            <person name="Serrano A."/>
            <person name="Linde D."/>
            <person name="Babiker R."/>
            <person name="Drula E."/>
            <person name="Ayuso-Fernandez I."/>
            <person name="Pacheco R."/>
            <person name="Padilla G."/>
            <person name="Ferreira P."/>
            <person name="Barriuso J."/>
            <person name="Kellner H."/>
            <person name="Castanera R."/>
            <person name="Alfaro M."/>
            <person name="Ramirez L."/>
            <person name="Pisabarro A.G."/>
            <person name="Kuo A."/>
            <person name="Tritt A."/>
            <person name="Lipzen A."/>
            <person name="He G."/>
            <person name="Yan M."/>
            <person name="Ng V."/>
            <person name="Cullen D."/>
            <person name="Martin F."/>
            <person name="Rosso M.-N."/>
            <person name="Henrissat B."/>
            <person name="Hibbett D."/>
            <person name="Martinez A.T."/>
            <person name="Grigoriev I.V."/>
        </authorList>
    </citation>
    <scope>NUCLEOTIDE SEQUENCE</scope>
    <source>
        <strain evidence="9">AH 44721</strain>
    </source>
</reference>
<dbReference type="Proteomes" id="UP000724874">
    <property type="component" value="Unassembled WGS sequence"/>
</dbReference>
<evidence type="ECO:0000313" key="10">
    <source>
        <dbReference type="Proteomes" id="UP000724874"/>
    </source>
</evidence>
<organism evidence="9 10">
    <name type="scientific">Gymnopilus junonius</name>
    <name type="common">Spectacular rustgill mushroom</name>
    <name type="synonym">Gymnopilus spectabilis subsp. junonius</name>
    <dbReference type="NCBI Taxonomy" id="109634"/>
    <lineage>
        <taxon>Eukaryota</taxon>
        <taxon>Fungi</taxon>
        <taxon>Dikarya</taxon>
        <taxon>Basidiomycota</taxon>
        <taxon>Agaricomycotina</taxon>
        <taxon>Agaricomycetes</taxon>
        <taxon>Agaricomycetidae</taxon>
        <taxon>Agaricales</taxon>
        <taxon>Agaricineae</taxon>
        <taxon>Hymenogastraceae</taxon>
        <taxon>Gymnopilus</taxon>
    </lineage>
</organism>
<comment type="similarity">
    <text evidence="2">Belongs to the rad17/RAD24 family.</text>
</comment>
<evidence type="ECO:0000313" key="9">
    <source>
        <dbReference type="EMBL" id="KAF8908184.1"/>
    </source>
</evidence>
<feature type="compositionally biased region" description="Polar residues" evidence="8">
    <location>
        <begin position="54"/>
        <end position="66"/>
    </location>
</feature>
<evidence type="ECO:0000256" key="2">
    <source>
        <dbReference type="ARBA" id="ARBA00006168"/>
    </source>
</evidence>
<feature type="region of interest" description="Disordered" evidence="8">
    <location>
        <begin position="488"/>
        <end position="509"/>
    </location>
</feature>
<dbReference type="PANTHER" id="PTHR12172">
    <property type="entry name" value="CELL CYCLE CHECKPOINT PROTEIN RAD17"/>
    <property type="match status" value="1"/>
</dbReference>
<feature type="compositionally biased region" description="Basic and acidic residues" evidence="8">
    <location>
        <begin position="717"/>
        <end position="739"/>
    </location>
</feature>
<evidence type="ECO:0000256" key="1">
    <source>
        <dbReference type="ARBA" id="ARBA00004123"/>
    </source>
</evidence>
<dbReference type="GO" id="GO:0006281">
    <property type="term" value="P:DNA repair"/>
    <property type="evidence" value="ECO:0007669"/>
    <property type="project" value="InterPro"/>
</dbReference>
<feature type="compositionally biased region" description="Basic and acidic residues" evidence="8">
    <location>
        <begin position="696"/>
        <end position="705"/>
    </location>
</feature>
<feature type="region of interest" description="Disordered" evidence="8">
    <location>
        <begin position="685"/>
        <end position="751"/>
    </location>
</feature>
<dbReference type="GO" id="GO:0003689">
    <property type="term" value="F:DNA clamp loader activity"/>
    <property type="evidence" value="ECO:0007669"/>
    <property type="project" value="TreeGrafter"/>
</dbReference>
<feature type="compositionally biased region" description="Acidic residues" evidence="8">
    <location>
        <begin position="742"/>
        <end position="751"/>
    </location>
</feature>
<dbReference type="OrthoDB" id="10265971at2759"/>
<dbReference type="GO" id="GO:0005634">
    <property type="term" value="C:nucleus"/>
    <property type="evidence" value="ECO:0007669"/>
    <property type="project" value="UniProtKB-SubCell"/>
</dbReference>
<dbReference type="InterPro" id="IPR027417">
    <property type="entry name" value="P-loop_NTPase"/>
</dbReference>
<gene>
    <name evidence="9" type="ORF">CPB84DRAFT_1767516</name>
</gene>
<evidence type="ECO:0000256" key="6">
    <source>
        <dbReference type="ARBA" id="ARBA00023242"/>
    </source>
</evidence>
<dbReference type="GO" id="GO:0003682">
    <property type="term" value="F:chromatin binding"/>
    <property type="evidence" value="ECO:0007669"/>
    <property type="project" value="TreeGrafter"/>
</dbReference>
<dbReference type="Gene3D" id="3.40.50.300">
    <property type="entry name" value="P-loop containing nucleotide triphosphate hydrolases"/>
    <property type="match status" value="1"/>
</dbReference>
<accession>A0A9P5NXZ8</accession>